<dbReference type="EMBL" id="PRDK01000004">
    <property type="protein sequence ID" value="MBE8713269.1"/>
    <property type="molecule type" value="Genomic_DNA"/>
</dbReference>
<dbReference type="PANTHER" id="PTHR10434">
    <property type="entry name" value="1-ACYL-SN-GLYCEROL-3-PHOSPHATE ACYLTRANSFERASE"/>
    <property type="match status" value="1"/>
</dbReference>
<dbReference type="SMART" id="SM00563">
    <property type="entry name" value="PlsC"/>
    <property type="match status" value="1"/>
</dbReference>
<organism evidence="6 7">
    <name type="scientific">Sphingobacterium hungaricum</name>
    <dbReference type="NCBI Taxonomy" id="2082723"/>
    <lineage>
        <taxon>Bacteria</taxon>
        <taxon>Pseudomonadati</taxon>
        <taxon>Bacteroidota</taxon>
        <taxon>Sphingobacteriia</taxon>
        <taxon>Sphingobacteriales</taxon>
        <taxon>Sphingobacteriaceae</taxon>
        <taxon>Sphingobacterium</taxon>
    </lineage>
</organism>
<proteinExistence type="predicted"/>
<sequence length="248" mass="28946">MKTYLKKLHRILYLISVLFFFIVAFPVLWLFARNPKKYYNQIVFIRKWISLFGAYSVGFRFQVEYESEIDWTKPYVICPNHTSILDITALTYLCPLPFSFMGKIELLKNPVTRIFFKSIDIAVDRNSKISSYKAFKKGNELLKEGKSLVVFPEGKIDDEFPPRLHPFKAGPFKMATENNVAIIPVIIHNAWQIFWDDGSRFGSKPGKILISILKPIDSQKAYPNQFNSIEEELYTKMNSCWLSFKSKK</sequence>
<evidence type="ECO:0000256" key="2">
    <source>
        <dbReference type="ARBA" id="ARBA00022679"/>
    </source>
</evidence>
<keyword evidence="4" id="KW-0812">Transmembrane</keyword>
<reference evidence="6" key="1">
    <citation type="submission" date="2018-02" db="EMBL/GenBank/DDBJ databases">
        <authorList>
            <person name="Vasarhelyi B.M."/>
            <person name="Deshmukh S."/>
            <person name="Balint B."/>
            <person name="Kukolya J."/>
        </authorList>
    </citation>
    <scope>NUCLEOTIDE SEQUENCE</scope>
    <source>
        <strain evidence="6">KB22</strain>
    </source>
</reference>
<feature type="domain" description="Phospholipid/glycerol acyltransferase" evidence="5">
    <location>
        <begin position="75"/>
        <end position="190"/>
    </location>
</feature>
<comment type="pathway">
    <text evidence="1">Lipid metabolism.</text>
</comment>
<dbReference type="PANTHER" id="PTHR10434:SF11">
    <property type="entry name" value="1-ACYL-SN-GLYCEROL-3-PHOSPHATE ACYLTRANSFERASE"/>
    <property type="match status" value="1"/>
</dbReference>
<keyword evidence="4" id="KW-1133">Transmembrane helix</keyword>
<dbReference type="SUPFAM" id="SSF69593">
    <property type="entry name" value="Glycerol-3-phosphate (1)-acyltransferase"/>
    <property type="match status" value="1"/>
</dbReference>
<evidence type="ECO:0000256" key="1">
    <source>
        <dbReference type="ARBA" id="ARBA00005189"/>
    </source>
</evidence>
<keyword evidence="7" id="KW-1185">Reference proteome</keyword>
<keyword evidence="2" id="KW-0808">Transferase</keyword>
<gene>
    <name evidence="6" type="ORF">C4F49_06225</name>
</gene>
<dbReference type="RefSeq" id="WP_196935219.1">
    <property type="nucleotide sequence ID" value="NZ_MU158698.1"/>
</dbReference>
<keyword evidence="4" id="KW-0472">Membrane</keyword>
<dbReference type="GO" id="GO:0006654">
    <property type="term" value="P:phosphatidic acid biosynthetic process"/>
    <property type="evidence" value="ECO:0007669"/>
    <property type="project" value="TreeGrafter"/>
</dbReference>
<evidence type="ECO:0000313" key="7">
    <source>
        <dbReference type="Proteomes" id="UP000616201"/>
    </source>
</evidence>
<evidence type="ECO:0000256" key="3">
    <source>
        <dbReference type="ARBA" id="ARBA00023315"/>
    </source>
</evidence>
<dbReference type="InterPro" id="IPR002123">
    <property type="entry name" value="Plipid/glycerol_acylTrfase"/>
</dbReference>
<dbReference type="GO" id="GO:0003841">
    <property type="term" value="F:1-acylglycerol-3-phosphate O-acyltransferase activity"/>
    <property type="evidence" value="ECO:0007669"/>
    <property type="project" value="TreeGrafter"/>
</dbReference>
<accession>A0A928UZ69</accession>
<evidence type="ECO:0000313" key="6">
    <source>
        <dbReference type="EMBL" id="MBE8713269.1"/>
    </source>
</evidence>
<feature type="transmembrane region" description="Helical" evidence="4">
    <location>
        <begin position="12"/>
        <end position="32"/>
    </location>
</feature>
<dbReference type="Pfam" id="PF01553">
    <property type="entry name" value="Acyltransferase"/>
    <property type="match status" value="1"/>
</dbReference>
<evidence type="ECO:0000256" key="4">
    <source>
        <dbReference type="SAM" id="Phobius"/>
    </source>
</evidence>
<comment type="caution">
    <text evidence="6">The sequence shown here is derived from an EMBL/GenBank/DDBJ whole genome shotgun (WGS) entry which is preliminary data.</text>
</comment>
<dbReference type="AlphaFoldDB" id="A0A928UZ69"/>
<keyword evidence="3 6" id="KW-0012">Acyltransferase</keyword>
<evidence type="ECO:0000259" key="5">
    <source>
        <dbReference type="SMART" id="SM00563"/>
    </source>
</evidence>
<name>A0A928UZ69_9SPHI</name>
<dbReference type="Proteomes" id="UP000616201">
    <property type="component" value="Unassembled WGS sequence"/>
</dbReference>
<dbReference type="CDD" id="cd07989">
    <property type="entry name" value="LPLAT_AGPAT-like"/>
    <property type="match status" value="1"/>
</dbReference>
<protein>
    <submittedName>
        <fullName evidence="6">1-acyl-sn-glycerol-3-phosphate acyltransferase</fullName>
    </submittedName>
</protein>